<evidence type="ECO:0000313" key="3">
    <source>
        <dbReference type="Proteomes" id="UP000195755"/>
    </source>
</evidence>
<dbReference type="RefSeq" id="WP_087928207.1">
    <property type="nucleotide sequence ID" value="NZ_CP021744.1"/>
</dbReference>
<accession>A0A1Z2L7G5</accession>
<dbReference type="InterPro" id="IPR007278">
    <property type="entry name" value="DUF397"/>
</dbReference>
<sequence>MSGSITWQKSSFSEAEGSCVELRRDDGHVGIRESDYPDVVISTTPATARAFLTRVRRLP</sequence>
<evidence type="ECO:0000313" key="2">
    <source>
        <dbReference type="EMBL" id="ARZ70223.1"/>
    </source>
</evidence>
<dbReference type="AlphaFoldDB" id="A0A1Z2L7G5"/>
<protein>
    <recommendedName>
        <fullName evidence="1">DUF397 domain-containing protein</fullName>
    </recommendedName>
</protein>
<dbReference type="OrthoDB" id="3402668at2"/>
<feature type="domain" description="DUF397" evidence="1">
    <location>
        <begin position="6"/>
        <end position="56"/>
    </location>
</feature>
<evidence type="ECO:0000259" key="1">
    <source>
        <dbReference type="Pfam" id="PF04149"/>
    </source>
</evidence>
<organism evidence="2 3">
    <name type="scientific">Streptomyces albireticuli</name>
    <dbReference type="NCBI Taxonomy" id="1940"/>
    <lineage>
        <taxon>Bacteria</taxon>
        <taxon>Bacillati</taxon>
        <taxon>Actinomycetota</taxon>
        <taxon>Actinomycetes</taxon>
        <taxon>Kitasatosporales</taxon>
        <taxon>Streptomycetaceae</taxon>
        <taxon>Streptomyces</taxon>
    </lineage>
</organism>
<dbReference type="Proteomes" id="UP000195755">
    <property type="component" value="Chromosome"/>
</dbReference>
<reference evidence="2 3" key="1">
    <citation type="submission" date="2017-06" db="EMBL/GenBank/DDBJ databases">
        <title>Streptomyces albireticuli Genome sequencing and assembly.</title>
        <authorList>
            <person name="Wang Y."/>
            <person name="Du B."/>
            <person name="Ding Y."/>
            <person name="Liu H."/>
            <person name="Hou Q."/>
            <person name="Liu K."/>
            <person name="Yao L."/>
            <person name="Wang C."/>
        </authorList>
    </citation>
    <scope>NUCLEOTIDE SEQUENCE [LARGE SCALE GENOMIC DNA]</scope>
    <source>
        <strain evidence="2 3">MDJK11</strain>
    </source>
</reference>
<dbReference type="KEGG" id="salj:SMD11_4626"/>
<dbReference type="Pfam" id="PF04149">
    <property type="entry name" value="DUF397"/>
    <property type="match status" value="1"/>
</dbReference>
<gene>
    <name evidence="2" type="ORF">SMD11_4626</name>
</gene>
<name>A0A1Z2L7G5_9ACTN</name>
<dbReference type="EMBL" id="CP021744">
    <property type="protein sequence ID" value="ARZ70223.1"/>
    <property type="molecule type" value="Genomic_DNA"/>
</dbReference>
<proteinExistence type="predicted"/>